<dbReference type="EMBL" id="QASN01000020">
    <property type="protein sequence ID" value="PTU73757.1"/>
    <property type="molecule type" value="Genomic_DNA"/>
</dbReference>
<dbReference type="SUPFAM" id="SSF52540">
    <property type="entry name" value="P-loop containing nucleoside triphosphate hydrolases"/>
    <property type="match status" value="1"/>
</dbReference>
<dbReference type="Proteomes" id="UP000244064">
    <property type="component" value="Unassembled WGS sequence"/>
</dbReference>
<keyword evidence="4" id="KW-1185">Reference proteome</keyword>
<evidence type="ECO:0000259" key="2">
    <source>
        <dbReference type="Pfam" id="PF13401"/>
    </source>
</evidence>
<sequence length="720" mass="79612">MLRALIGGVFGTFWGRVALGSLALLFIFTAVFMPLYNPLTRGYVLAAASMNNVWSEVNIWRVVLHEAIQSEGEWPKDIESLAVHESQLIDVHSPKPYRLAVDLRDLDLLGNVAGTQLLLDFDERSNSWICRQGEPPIPQRYLPINCRGPAEPGASLPGSGSGWYWLVILLLLMVIGALYLLFSHPLILPIQRQPARLAKVPFAQLPHVDRILGLLGRRKTVLQLAGVLPSDWQGALDYADSQPGSRAQRLAQRLGVRWQPASGWALPGSVSEWQFPDESPSGLDRCLVFEPEAGISDDALLYQLRAIQTGLDVMLVLGGDDAEGLAEHCQDPANLLVLLDSSAQTELMLARKPADVLLDRLSAQLRLTRISPYQTRGGVARTGAFFGRTQVLARILNREPTNYLVVGGRQLGKSSLLKAVQRRLQGHPQVVCHYVSLRDHQLAPRLALQFGLNANTSLEAVIEHIARAHTGKRVFLLIDEADQFFRAESQAGYAQLTSLRALSEEGRCWFMLAGFWDLYATAVLDYQSPLRNFGEVVTIGALEPDACRDLARVPLARLRLSFADTGVVDQLVTASGQRANLVAIICQECLEALKPGERVIGKQHLDRALASQAVQDALAGWGRLSSDDYDNRLDRVIVYYVACHGGARLSDLVQLFQQQEIAVDIERLRHAFARLVLAFVLKIDGPRYGFAIPLFAMQFEPSELSMLLRRELDGLAQTSA</sequence>
<gene>
    <name evidence="3" type="ORF">DBO85_15755</name>
</gene>
<proteinExistence type="predicted"/>
<name>A0A2T5P7T1_9PSED</name>
<accession>A0A2T5P7T1</accession>
<feature type="transmembrane region" description="Helical" evidence="1">
    <location>
        <begin position="12"/>
        <end position="36"/>
    </location>
</feature>
<comment type="caution">
    <text evidence="3">The sequence shown here is derived from an EMBL/GenBank/DDBJ whole genome shotgun (WGS) entry which is preliminary data.</text>
</comment>
<keyword evidence="1" id="KW-0472">Membrane</keyword>
<dbReference type="OrthoDB" id="6951663at2"/>
<protein>
    <recommendedName>
        <fullName evidence="2">ORC1/DEAH AAA+ ATPase domain-containing protein</fullName>
    </recommendedName>
</protein>
<keyword evidence="1" id="KW-1133">Transmembrane helix</keyword>
<feature type="domain" description="ORC1/DEAH AAA+ ATPase" evidence="2">
    <location>
        <begin position="401"/>
        <end position="514"/>
    </location>
</feature>
<reference evidence="3 4" key="1">
    <citation type="submission" date="2018-04" db="EMBL/GenBank/DDBJ databases">
        <title>Pseudomonas sp. nov., isolated from mangrove soil.</title>
        <authorList>
            <person name="Chen C."/>
        </authorList>
    </citation>
    <scope>NUCLEOTIDE SEQUENCE [LARGE SCALE GENOMIC DNA]</scope>
    <source>
        <strain evidence="3 4">TC-11</strain>
    </source>
</reference>
<evidence type="ECO:0000256" key="1">
    <source>
        <dbReference type="SAM" id="Phobius"/>
    </source>
</evidence>
<evidence type="ECO:0000313" key="4">
    <source>
        <dbReference type="Proteomes" id="UP000244064"/>
    </source>
</evidence>
<keyword evidence="1" id="KW-0812">Transmembrane</keyword>
<dbReference type="Pfam" id="PF13401">
    <property type="entry name" value="AAA_22"/>
    <property type="match status" value="1"/>
</dbReference>
<feature type="transmembrane region" description="Helical" evidence="1">
    <location>
        <begin position="162"/>
        <end position="182"/>
    </location>
</feature>
<dbReference type="AlphaFoldDB" id="A0A2T5P7T1"/>
<dbReference type="Gene3D" id="3.40.50.300">
    <property type="entry name" value="P-loop containing nucleotide triphosphate hydrolases"/>
    <property type="match status" value="1"/>
</dbReference>
<dbReference type="InterPro" id="IPR049945">
    <property type="entry name" value="AAA_22"/>
</dbReference>
<organism evidence="3 4">
    <name type="scientific">Pseudomonas mangrovi</name>
    <dbReference type="NCBI Taxonomy" id="2161748"/>
    <lineage>
        <taxon>Bacteria</taxon>
        <taxon>Pseudomonadati</taxon>
        <taxon>Pseudomonadota</taxon>
        <taxon>Gammaproteobacteria</taxon>
        <taxon>Pseudomonadales</taxon>
        <taxon>Pseudomonadaceae</taxon>
        <taxon>Pseudomonas</taxon>
    </lineage>
</organism>
<dbReference type="GO" id="GO:0016887">
    <property type="term" value="F:ATP hydrolysis activity"/>
    <property type="evidence" value="ECO:0007669"/>
    <property type="project" value="InterPro"/>
</dbReference>
<dbReference type="InterPro" id="IPR027417">
    <property type="entry name" value="P-loop_NTPase"/>
</dbReference>
<dbReference type="RefSeq" id="WP_108108201.1">
    <property type="nucleotide sequence ID" value="NZ_QASN01000020.1"/>
</dbReference>
<evidence type="ECO:0000313" key="3">
    <source>
        <dbReference type="EMBL" id="PTU73757.1"/>
    </source>
</evidence>